<gene>
    <name evidence="1" type="ORF">EYF80_018332</name>
</gene>
<dbReference type="Proteomes" id="UP000314294">
    <property type="component" value="Unassembled WGS sequence"/>
</dbReference>
<sequence length="80" mass="8907">MFRLSALAVALGSRRTSRRIDGGLEAAWATEAAARQRSPRCCAFFFMKGSEVALLCPASGEKSFQKATRRHSRLLQLRCF</sequence>
<reference evidence="1 2" key="1">
    <citation type="submission" date="2019-03" db="EMBL/GenBank/DDBJ databases">
        <title>First draft genome of Liparis tanakae, snailfish: a comprehensive survey of snailfish specific genes.</title>
        <authorList>
            <person name="Kim W."/>
            <person name="Song I."/>
            <person name="Jeong J.-H."/>
            <person name="Kim D."/>
            <person name="Kim S."/>
            <person name="Ryu S."/>
            <person name="Song J.Y."/>
            <person name="Lee S.K."/>
        </authorList>
    </citation>
    <scope>NUCLEOTIDE SEQUENCE [LARGE SCALE GENOMIC DNA]</scope>
    <source>
        <tissue evidence="1">Muscle</tissue>
    </source>
</reference>
<keyword evidence="2" id="KW-1185">Reference proteome</keyword>
<accession>A0A4Z2I0S2</accession>
<protein>
    <submittedName>
        <fullName evidence="1">Uncharacterized protein</fullName>
    </submittedName>
</protein>
<dbReference type="AlphaFoldDB" id="A0A4Z2I0S2"/>
<evidence type="ECO:0000313" key="1">
    <source>
        <dbReference type="EMBL" id="TNN71498.1"/>
    </source>
</evidence>
<dbReference type="EMBL" id="SRLO01000149">
    <property type="protein sequence ID" value="TNN71498.1"/>
    <property type="molecule type" value="Genomic_DNA"/>
</dbReference>
<proteinExistence type="predicted"/>
<organism evidence="1 2">
    <name type="scientific">Liparis tanakae</name>
    <name type="common">Tanaka's snailfish</name>
    <dbReference type="NCBI Taxonomy" id="230148"/>
    <lineage>
        <taxon>Eukaryota</taxon>
        <taxon>Metazoa</taxon>
        <taxon>Chordata</taxon>
        <taxon>Craniata</taxon>
        <taxon>Vertebrata</taxon>
        <taxon>Euteleostomi</taxon>
        <taxon>Actinopterygii</taxon>
        <taxon>Neopterygii</taxon>
        <taxon>Teleostei</taxon>
        <taxon>Neoteleostei</taxon>
        <taxon>Acanthomorphata</taxon>
        <taxon>Eupercaria</taxon>
        <taxon>Perciformes</taxon>
        <taxon>Cottioidei</taxon>
        <taxon>Cottales</taxon>
        <taxon>Liparidae</taxon>
        <taxon>Liparis</taxon>
    </lineage>
</organism>
<name>A0A4Z2I0S2_9TELE</name>
<comment type="caution">
    <text evidence="1">The sequence shown here is derived from an EMBL/GenBank/DDBJ whole genome shotgun (WGS) entry which is preliminary data.</text>
</comment>
<evidence type="ECO:0000313" key="2">
    <source>
        <dbReference type="Proteomes" id="UP000314294"/>
    </source>
</evidence>